<sequence>MQQSSNPGVKWGFISGIVLILLNVVAWKAGNDVLFSMWNNLTQLLLFIILGALAGRELKKSYGGYIGFKAVLKPVFTTFVIGWLLSAIFQFVLYKYLEPGLPEALKAYTLANTEHFMRWGKAPQDEITKQIDSIKTTDFSVNFTKSFLLYLKHIIFFFGVAVVVSLILRKKAPDQQHS</sequence>
<accession>A0A848GJB3</accession>
<feature type="transmembrane region" description="Helical" evidence="1">
    <location>
        <begin position="75"/>
        <end position="97"/>
    </location>
</feature>
<feature type="transmembrane region" description="Helical" evidence="1">
    <location>
        <begin position="12"/>
        <end position="29"/>
    </location>
</feature>
<dbReference type="Proteomes" id="UP000583266">
    <property type="component" value="Unassembled WGS sequence"/>
</dbReference>
<protein>
    <submittedName>
        <fullName evidence="2">DUF4199 domain-containing protein</fullName>
    </submittedName>
</protein>
<evidence type="ECO:0000313" key="2">
    <source>
        <dbReference type="EMBL" id="NML38356.1"/>
    </source>
</evidence>
<feature type="transmembrane region" description="Helical" evidence="1">
    <location>
        <begin position="147"/>
        <end position="168"/>
    </location>
</feature>
<organism evidence="2 3">
    <name type="scientific">Chitinophaga fulva</name>
    <dbReference type="NCBI Taxonomy" id="2728842"/>
    <lineage>
        <taxon>Bacteria</taxon>
        <taxon>Pseudomonadati</taxon>
        <taxon>Bacteroidota</taxon>
        <taxon>Chitinophagia</taxon>
        <taxon>Chitinophagales</taxon>
        <taxon>Chitinophagaceae</taxon>
        <taxon>Chitinophaga</taxon>
    </lineage>
</organism>
<keyword evidence="1" id="KW-1133">Transmembrane helix</keyword>
<dbReference type="RefSeq" id="WP_169225354.1">
    <property type="nucleotide sequence ID" value="NZ_JABBGC010000001.1"/>
</dbReference>
<reference evidence="2 3" key="1">
    <citation type="submission" date="2020-04" db="EMBL/GenBank/DDBJ databases">
        <title>Chitinophaga sp. G-6-1-13 sp. nov., isolated from soil.</title>
        <authorList>
            <person name="Dahal R.H."/>
            <person name="Chaudhary D.K."/>
        </authorList>
    </citation>
    <scope>NUCLEOTIDE SEQUENCE [LARGE SCALE GENOMIC DNA]</scope>
    <source>
        <strain evidence="2 3">G-6-1-13</strain>
    </source>
</reference>
<keyword evidence="3" id="KW-1185">Reference proteome</keyword>
<proteinExistence type="predicted"/>
<evidence type="ECO:0000256" key="1">
    <source>
        <dbReference type="SAM" id="Phobius"/>
    </source>
</evidence>
<dbReference type="Pfam" id="PF13858">
    <property type="entry name" value="DUF4199"/>
    <property type="match status" value="1"/>
</dbReference>
<feature type="transmembrane region" description="Helical" evidence="1">
    <location>
        <begin position="35"/>
        <end position="54"/>
    </location>
</feature>
<dbReference type="InterPro" id="IPR025250">
    <property type="entry name" value="DUF4199"/>
</dbReference>
<dbReference type="EMBL" id="JABBGC010000001">
    <property type="protein sequence ID" value="NML38356.1"/>
    <property type="molecule type" value="Genomic_DNA"/>
</dbReference>
<gene>
    <name evidence="2" type="ORF">HHL17_14205</name>
</gene>
<keyword evidence="1" id="KW-0472">Membrane</keyword>
<evidence type="ECO:0000313" key="3">
    <source>
        <dbReference type="Proteomes" id="UP000583266"/>
    </source>
</evidence>
<dbReference type="AlphaFoldDB" id="A0A848GJB3"/>
<keyword evidence="1" id="KW-0812">Transmembrane</keyword>
<comment type="caution">
    <text evidence="2">The sequence shown here is derived from an EMBL/GenBank/DDBJ whole genome shotgun (WGS) entry which is preliminary data.</text>
</comment>
<name>A0A848GJB3_9BACT</name>